<dbReference type="CDD" id="cd00041">
    <property type="entry name" value="CUB"/>
    <property type="match status" value="5"/>
</dbReference>
<evidence type="ECO:0000259" key="8">
    <source>
        <dbReference type="PROSITE" id="PS01180"/>
    </source>
</evidence>
<keyword evidence="2" id="KW-0677">Repeat</keyword>
<keyword evidence="6" id="KW-0812">Transmembrane</keyword>
<dbReference type="KEGG" id="epa:110252273"/>
<dbReference type="Gene3D" id="2.60.120.290">
    <property type="entry name" value="Spermadhesin, CUB domain"/>
    <property type="match status" value="5"/>
</dbReference>
<evidence type="ECO:0000256" key="4">
    <source>
        <dbReference type="ARBA" id="ARBA00023180"/>
    </source>
</evidence>
<proteinExistence type="predicted"/>
<keyword evidence="10" id="KW-1185">Reference proteome</keyword>
<dbReference type="Pfam" id="PF00431">
    <property type="entry name" value="CUB"/>
    <property type="match status" value="5"/>
</dbReference>
<dbReference type="EnsemblMetazoa" id="XM_021059054.2">
    <property type="protein sequence ID" value="XP_020914713.1"/>
    <property type="gene ID" value="LOC110252273"/>
</dbReference>
<dbReference type="FunFam" id="2.60.120.290:FF:000003">
    <property type="entry name" value="Neuropilin"/>
    <property type="match status" value="1"/>
</dbReference>
<dbReference type="InterPro" id="IPR035914">
    <property type="entry name" value="Sperma_CUB_dom_sf"/>
</dbReference>
<evidence type="ECO:0000256" key="2">
    <source>
        <dbReference type="ARBA" id="ARBA00022737"/>
    </source>
</evidence>
<keyword evidence="1 7" id="KW-0732">Signal</keyword>
<keyword evidence="6" id="KW-1133">Transmembrane helix</keyword>
<evidence type="ECO:0000256" key="1">
    <source>
        <dbReference type="ARBA" id="ARBA00022729"/>
    </source>
</evidence>
<evidence type="ECO:0000256" key="7">
    <source>
        <dbReference type="SAM" id="SignalP"/>
    </source>
</evidence>
<keyword evidence="4" id="KW-0325">Glycoprotein</keyword>
<dbReference type="SMART" id="SM00042">
    <property type="entry name" value="CUB"/>
    <property type="match status" value="5"/>
</dbReference>
<dbReference type="RefSeq" id="XP_020914712.1">
    <property type="nucleotide sequence ID" value="XM_021059053.2"/>
</dbReference>
<organism evidence="9 10">
    <name type="scientific">Exaiptasia diaphana</name>
    <name type="common">Tropical sea anemone</name>
    <name type="synonym">Aiptasia pulchella</name>
    <dbReference type="NCBI Taxonomy" id="2652724"/>
    <lineage>
        <taxon>Eukaryota</taxon>
        <taxon>Metazoa</taxon>
        <taxon>Cnidaria</taxon>
        <taxon>Anthozoa</taxon>
        <taxon>Hexacorallia</taxon>
        <taxon>Actiniaria</taxon>
        <taxon>Aiptasiidae</taxon>
        <taxon>Exaiptasia</taxon>
    </lineage>
</organism>
<accession>A0A913Y4R0</accession>
<feature type="signal peptide" evidence="7">
    <location>
        <begin position="1"/>
        <end position="26"/>
    </location>
</feature>
<dbReference type="EnsemblMetazoa" id="XM_021059052.2">
    <property type="protein sequence ID" value="XP_020914711.1"/>
    <property type="gene ID" value="LOC110252273"/>
</dbReference>
<dbReference type="OrthoDB" id="10012881at2759"/>
<dbReference type="AlphaFoldDB" id="A0A913Y4R0"/>
<evidence type="ECO:0000256" key="6">
    <source>
        <dbReference type="SAM" id="Phobius"/>
    </source>
</evidence>
<comment type="caution">
    <text evidence="5">Lacks conserved residue(s) required for the propagation of feature annotation.</text>
</comment>
<dbReference type="EnsemblMetazoa" id="XM_021059053.2">
    <property type="protein sequence ID" value="XP_020914712.1"/>
    <property type="gene ID" value="LOC110252273"/>
</dbReference>
<dbReference type="RefSeq" id="XP_020914711.1">
    <property type="nucleotide sequence ID" value="XM_021059052.2"/>
</dbReference>
<feature type="domain" description="CUB" evidence="8">
    <location>
        <begin position="523"/>
        <end position="636"/>
    </location>
</feature>
<evidence type="ECO:0000313" key="9">
    <source>
        <dbReference type="EnsemblMetazoa" id="XP_020914712.1"/>
    </source>
</evidence>
<protein>
    <recommendedName>
        <fullName evidence="8">CUB domain-containing protein</fullName>
    </recommendedName>
</protein>
<dbReference type="GeneID" id="110252273"/>
<feature type="chain" id="PRO_5038324046" description="CUB domain-containing protein" evidence="7">
    <location>
        <begin position="27"/>
        <end position="885"/>
    </location>
</feature>
<reference evidence="9" key="1">
    <citation type="submission" date="2022-11" db="UniProtKB">
        <authorList>
            <consortium name="EnsemblMetazoa"/>
        </authorList>
    </citation>
    <scope>IDENTIFICATION</scope>
</reference>
<dbReference type="Proteomes" id="UP000887567">
    <property type="component" value="Unplaced"/>
</dbReference>
<sequence>MTNVPPYFLLACLFVWVSLEFRCAKGTPTPPLPGSVTQTLSVDPSILLNPTATYYSPSSSVYVTINTGCGGNLTNHSGQLTHPEYPKPIAIPSTCTWRVNLDTGMRVSLLYNYLDLKGQCSENFLEIWEKSSGGSRTLLRRSCGYLDKPERLVTKTNSIDVVFNSNSSISGGGFLVTYSVFKGCNQTFANNSGVIQSPYYPNDYPLNIQCAYTITAPADHQVSLSLEFLDLAYSMNCTDSVLEVWDGPVGISSPVGRYCGYLISQWLRSKSNVLSLRFSSSMVGSRRGYKLRYYAVKSDCNSTMNSTEGFISAPSENGPCSWTINSIQGHVISLRFDRFFLSLSENCSRDYLVIKDGRSVIGRYCGYQKGELVYSNDNSVTLEYFTSKVDGHGFQIYYKTFIKPDSYNYLNMSRGYLQTPLYPDNYPSNTKYDWLIEQPIGYIIDLAFDDFELEFSVNCTKDYVEIFDGANNSSVSLGKYCGTKKTSDHVTTSGNMMYLEFVSNSQRPAKGFKISYTGIRIDCPKNFTNSSGTIMSPNYPDFYPKNYHCEWHISYMVGYQIYLTLSYFDVAPTDACIGDYVVFRGLAENKDDSPERHCGYLVKRYPLVSKYNTMMVAFHTDGVEENRGFVLNYKVDGTGYPTPPRSPTSNELEQAVVMELYNITKSKWITNKDLAFKNLVANATNIFCDGENVPSCFLLTKERQRRSLDSKFTAQSIHLAPGYPKARDSVLVVVLYALYSSDMRVDTDWTSSAIPKNALKRAILVSKEYIESSFGTKIKSISYYVDMNSTSATPVVPAGQQSNILPIVLGVIGGFVLLFAVILSTCLCWRKKNHGRFMVKRCVTPIEFVDENDEIKLEKVKSGEPQPARRRASTLKVVDLDSLTD</sequence>
<feature type="domain" description="CUB" evidence="8">
    <location>
        <begin position="300"/>
        <end position="401"/>
    </location>
</feature>
<keyword evidence="6" id="KW-0472">Membrane</keyword>
<evidence type="ECO:0000256" key="3">
    <source>
        <dbReference type="ARBA" id="ARBA00023157"/>
    </source>
</evidence>
<dbReference type="RefSeq" id="XP_020914713.1">
    <property type="nucleotide sequence ID" value="XM_021059054.2"/>
</dbReference>
<evidence type="ECO:0000313" key="10">
    <source>
        <dbReference type="Proteomes" id="UP000887567"/>
    </source>
</evidence>
<dbReference type="InterPro" id="IPR000859">
    <property type="entry name" value="CUB_dom"/>
</dbReference>
<feature type="domain" description="CUB" evidence="8">
    <location>
        <begin position="69"/>
        <end position="181"/>
    </location>
</feature>
<evidence type="ECO:0000256" key="5">
    <source>
        <dbReference type="PROSITE-ProRule" id="PRU00059"/>
    </source>
</evidence>
<dbReference type="SUPFAM" id="SSF49854">
    <property type="entry name" value="Spermadhesin, CUB domain"/>
    <property type="match status" value="5"/>
</dbReference>
<name>A0A913Y4R0_EXADI</name>
<feature type="domain" description="CUB" evidence="8">
    <location>
        <begin position="406"/>
        <end position="519"/>
    </location>
</feature>
<dbReference type="FunFam" id="2.60.120.290:FF:000005">
    <property type="entry name" value="Procollagen C-endopeptidase enhancer 1"/>
    <property type="match status" value="2"/>
</dbReference>
<dbReference type="PANTHER" id="PTHR24251">
    <property type="entry name" value="OVOCHYMASE-RELATED"/>
    <property type="match status" value="1"/>
</dbReference>
<keyword evidence="3" id="KW-1015">Disulfide bond</keyword>
<feature type="transmembrane region" description="Helical" evidence="6">
    <location>
        <begin position="804"/>
        <end position="829"/>
    </location>
</feature>
<feature type="domain" description="CUB" evidence="8">
    <location>
        <begin position="184"/>
        <end position="296"/>
    </location>
</feature>
<dbReference type="PROSITE" id="PS01180">
    <property type="entry name" value="CUB"/>
    <property type="match status" value="5"/>
</dbReference>